<evidence type="ECO:0000256" key="1">
    <source>
        <dbReference type="SAM" id="Coils"/>
    </source>
</evidence>
<dbReference type="AlphaFoldDB" id="A0A5C5UC08"/>
<feature type="coiled-coil region" evidence="1">
    <location>
        <begin position="101"/>
        <end position="128"/>
    </location>
</feature>
<organism evidence="3 4">
    <name type="scientific">Luteimonas marina</name>
    <dbReference type="NCBI Taxonomy" id="488485"/>
    <lineage>
        <taxon>Bacteria</taxon>
        <taxon>Pseudomonadati</taxon>
        <taxon>Pseudomonadota</taxon>
        <taxon>Gammaproteobacteria</taxon>
        <taxon>Lysobacterales</taxon>
        <taxon>Lysobacteraceae</taxon>
        <taxon>Luteimonas</taxon>
    </lineage>
</organism>
<dbReference type="Proteomes" id="UP000319980">
    <property type="component" value="Unassembled WGS sequence"/>
</dbReference>
<protein>
    <submittedName>
        <fullName evidence="3">Uncharacterized protein</fullName>
    </submittedName>
</protein>
<reference evidence="3 4" key="1">
    <citation type="journal article" date="2008" name="Int. J. Syst. Evol. Microbiol.">
        <title>Luteimonas marina sp. nov., isolated from seawater.</title>
        <authorList>
            <person name="Baik K.S."/>
            <person name="Park S.C."/>
            <person name="Kim M.S."/>
            <person name="Kim E.M."/>
            <person name="Park C."/>
            <person name="Chun J."/>
            <person name="Seong C.N."/>
        </authorList>
    </citation>
    <scope>NUCLEOTIDE SEQUENCE [LARGE SCALE GENOMIC DNA]</scope>
    <source>
        <strain evidence="3 4">FR1330</strain>
    </source>
</reference>
<dbReference type="EMBL" id="VOHK01000001">
    <property type="protein sequence ID" value="TWT23604.1"/>
    <property type="molecule type" value="Genomic_DNA"/>
</dbReference>
<comment type="caution">
    <text evidence="3">The sequence shown here is derived from an EMBL/GenBank/DDBJ whole genome shotgun (WGS) entry which is preliminary data.</text>
</comment>
<name>A0A5C5UC08_9GAMM</name>
<sequence length="266" mass="28681">MRRRTTTITTNNRGTDMGTTTNNDTAAEQPIAVEQAAAQAARSAAAAAETASNREQMARRLAELEAAEVAARTALDEAVADLGEAAISPDPDKTAAASDLVAERQKDLQRATAAREALERHLADARLRAEAGAIDAKWDAYAEALERRHEAFAVAEETMRPFFAALSDAIAAAREASALAPASQILTPDGWLLLDGSLFTRIEDMWNRELSDFRNALWGITKTSREMGAAFLSAREFNRPGEAMVTRLDDPRAKSLAAEPTPITET</sequence>
<keyword evidence="4" id="KW-1185">Reference proteome</keyword>
<feature type="region of interest" description="Disordered" evidence="2">
    <location>
        <begin position="1"/>
        <end position="27"/>
    </location>
</feature>
<evidence type="ECO:0000256" key="2">
    <source>
        <dbReference type="SAM" id="MobiDB-lite"/>
    </source>
</evidence>
<accession>A0A5C5UC08</accession>
<keyword evidence="1" id="KW-0175">Coiled coil</keyword>
<dbReference type="RefSeq" id="WP_146384882.1">
    <property type="nucleotide sequence ID" value="NZ_VOHK01000001.1"/>
</dbReference>
<evidence type="ECO:0000313" key="4">
    <source>
        <dbReference type="Proteomes" id="UP000319980"/>
    </source>
</evidence>
<evidence type="ECO:0000313" key="3">
    <source>
        <dbReference type="EMBL" id="TWT23604.1"/>
    </source>
</evidence>
<proteinExistence type="predicted"/>
<gene>
    <name evidence="3" type="ORF">FQY83_02955</name>
</gene>